<keyword evidence="1" id="KW-1133">Transmembrane helix</keyword>
<keyword evidence="1" id="KW-0812">Transmembrane</keyword>
<reference evidence="2" key="1">
    <citation type="submission" date="2023-08" db="EMBL/GenBank/DDBJ databases">
        <authorList>
            <person name="Chen Y."/>
            <person name="Shah S."/>
            <person name="Dougan E. K."/>
            <person name="Thang M."/>
            <person name="Chan C."/>
        </authorList>
    </citation>
    <scope>NUCLEOTIDE SEQUENCE</scope>
</reference>
<organism evidence="2 3">
    <name type="scientific">Effrenium voratum</name>
    <dbReference type="NCBI Taxonomy" id="2562239"/>
    <lineage>
        <taxon>Eukaryota</taxon>
        <taxon>Sar</taxon>
        <taxon>Alveolata</taxon>
        <taxon>Dinophyceae</taxon>
        <taxon>Suessiales</taxon>
        <taxon>Symbiodiniaceae</taxon>
        <taxon>Effrenium</taxon>
    </lineage>
</organism>
<keyword evidence="1" id="KW-0472">Membrane</keyword>
<evidence type="ECO:0000256" key="1">
    <source>
        <dbReference type="SAM" id="Phobius"/>
    </source>
</evidence>
<protein>
    <submittedName>
        <fullName evidence="2">Uncharacterized protein</fullName>
    </submittedName>
</protein>
<accession>A0AA36J9P1</accession>
<sequence length="257" mass="27660">MPTQTNYGYTGTAATSGSTATVAAGAAAVGTAALAAGAYYAYTEKYGDSPSHRRRTVSDIQKVDWCIVMAPGSRSGDFMQCNKCYDLFGYSDCQSAKACNTATGCTYTATQNFIRDDLALTGFVPKRYTFPFQVTFTSITGGIDTDPVTGICPPVTKAQADLIETFNKTMSFKPQFFVVLTKQDVLRQAMTCDTDTTATCTSTCYLNNTNCESGVCVCENGYCWNGDSCALASTISRSWSEKLSWPLLALVSYLGFL</sequence>
<feature type="transmembrane region" description="Helical" evidence="1">
    <location>
        <begin position="20"/>
        <end position="42"/>
    </location>
</feature>
<evidence type="ECO:0000313" key="2">
    <source>
        <dbReference type="EMBL" id="CAJ1402197.1"/>
    </source>
</evidence>
<dbReference type="AlphaFoldDB" id="A0AA36J9P1"/>
<dbReference type="EMBL" id="CAUJNA010003443">
    <property type="protein sequence ID" value="CAJ1402197.1"/>
    <property type="molecule type" value="Genomic_DNA"/>
</dbReference>
<keyword evidence="3" id="KW-1185">Reference proteome</keyword>
<gene>
    <name evidence="2" type="ORF">EVOR1521_LOCUS25140</name>
</gene>
<comment type="caution">
    <text evidence="2">The sequence shown here is derived from an EMBL/GenBank/DDBJ whole genome shotgun (WGS) entry which is preliminary data.</text>
</comment>
<evidence type="ECO:0000313" key="3">
    <source>
        <dbReference type="Proteomes" id="UP001178507"/>
    </source>
</evidence>
<dbReference type="Proteomes" id="UP001178507">
    <property type="component" value="Unassembled WGS sequence"/>
</dbReference>
<proteinExistence type="predicted"/>
<name>A0AA36J9P1_9DINO</name>